<name>A0ABV2B3K6_9GAMM</name>
<keyword evidence="3" id="KW-1185">Reference proteome</keyword>
<keyword evidence="1" id="KW-1133">Transmembrane helix</keyword>
<keyword evidence="1" id="KW-0812">Transmembrane</keyword>
<sequence>MNLLNTILLTTFSAFADIGHAIGSAGAGQMNNPDMMNGSIMQGVMAGSPMIIVCVLFGLLVLIVFVLVVLTLVKYLKSPRG</sequence>
<accession>A0ABV2B3K6</accession>
<evidence type="ECO:0008006" key="4">
    <source>
        <dbReference type="Google" id="ProtNLM"/>
    </source>
</evidence>
<evidence type="ECO:0000256" key="1">
    <source>
        <dbReference type="SAM" id="Phobius"/>
    </source>
</evidence>
<dbReference type="RefSeq" id="WP_353112628.1">
    <property type="nucleotide sequence ID" value="NZ_APND01000004.1"/>
</dbReference>
<comment type="caution">
    <text evidence="2">The sequence shown here is derived from an EMBL/GenBank/DDBJ whole genome shotgun (WGS) entry which is preliminary data.</text>
</comment>
<protein>
    <recommendedName>
        <fullName evidence="4">Oxaloacetate decarboxylase</fullName>
    </recommendedName>
</protein>
<dbReference type="EMBL" id="APND01000004">
    <property type="protein sequence ID" value="MES1930438.1"/>
    <property type="molecule type" value="Genomic_DNA"/>
</dbReference>
<proteinExistence type="predicted"/>
<gene>
    <name evidence="2" type="ORF">SADO_14333</name>
</gene>
<keyword evidence="1" id="KW-0472">Membrane</keyword>
<evidence type="ECO:0000313" key="3">
    <source>
        <dbReference type="Proteomes" id="UP001460888"/>
    </source>
</evidence>
<organism evidence="2 3">
    <name type="scientific">Salinisphaera dokdonensis CL-ES53</name>
    <dbReference type="NCBI Taxonomy" id="1304272"/>
    <lineage>
        <taxon>Bacteria</taxon>
        <taxon>Pseudomonadati</taxon>
        <taxon>Pseudomonadota</taxon>
        <taxon>Gammaproteobacteria</taxon>
        <taxon>Salinisphaerales</taxon>
        <taxon>Salinisphaeraceae</taxon>
        <taxon>Salinisphaera</taxon>
    </lineage>
</organism>
<dbReference type="Proteomes" id="UP001460888">
    <property type="component" value="Unassembled WGS sequence"/>
</dbReference>
<evidence type="ECO:0000313" key="2">
    <source>
        <dbReference type="EMBL" id="MES1930438.1"/>
    </source>
</evidence>
<reference evidence="2 3" key="1">
    <citation type="submission" date="2013-03" db="EMBL/GenBank/DDBJ databases">
        <title>Salinisphaera dokdonensis CL-ES53 Genome Sequencing.</title>
        <authorList>
            <person name="Li C."/>
            <person name="Lai Q."/>
            <person name="Shao Z."/>
        </authorList>
    </citation>
    <scope>NUCLEOTIDE SEQUENCE [LARGE SCALE GENOMIC DNA]</scope>
    <source>
        <strain evidence="2 3">CL-ES53</strain>
    </source>
</reference>
<feature type="transmembrane region" description="Helical" evidence="1">
    <location>
        <begin position="45"/>
        <end position="73"/>
    </location>
</feature>